<gene>
    <name evidence="2" type="ORF">COV06_01830</name>
</gene>
<name>A0A2H0RPM4_9BACT</name>
<evidence type="ECO:0000313" key="2">
    <source>
        <dbReference type="EMBL" id="PIR47715.1"/>
    </source>
</evidence>
<dbReference type="AlphaFoldDB" id="A0A2H0RPM4"/>
<dbReference type="Proteomes" id="UP000230084">
    <property type="component" value="Unassembled WGS sequence"/>
</dbReference>
<feature type="region of interest" description="Disordered" evidence="1">
    <location>
        <begin position="1"/>
        <end position="44"/>
    </location>
</feature>
<reference evidence="2 3" key="1">
    <citation type="submission" date="2017-09" db="EMBL/GenBank/DDBJ databases">
        <title>Depth-based differentiation of microbial function through sediment-hosted aquifers and enrichment of novel symbionts in the deep terrestrial subsurface.</title>
        <authorList>
            <person name="Probst A.J."/>
            <person name="Ladd B."/>
            <person name="Jarett J.K."/>
            <person name="Geller-Mcgrath D.E."/>
            <person name="Sieber C.M."/>
            <person name="Emerson J.B."/>
            <person name="Anantharaman K."/>
            <person name="Thomas B.C."/>
            <person name="Malmstrom R."/>
            <person name="Stieglmeier M."/>
            <person name="Klingl A."/>
            <person name="Woyke T."/>
            <person name="Ryan C.M."/>
            <person name="Banfield J.F."/>
        </authorList>
    </citation>
    <scope>NUCLEOTIDE SEQUENCE [LARGE SCALE GENOMIC DNA]</scope>
    <source>
        <strain evidence="2">CG10_big_fil_rev_8_21_14_0_10_50_16</strain>
    </source>
</reference>
<accession>A0A2H0RPM4</accession>
<protein>
    <submittedName>
        <fullName evidence="2">Uncharacterized protein</fullName>
    </submittedName>
</protein>
<sequence length="69" mass="7179">MQSQGQGEGQQGDGQNSEASPNRAGVTMGRGPRVSNGDEIDGLLGADPHAWRAAVGVTRDVQARADCMR</sequence>
<comment type="caution">
    <text evidence="2">The sequence shown here is derived from an EMBL/GenBank/DDBJ whole genome shotgun (WGS) entry which is preliminary data.</text>
</comment>
<proteinExistence type="predicted"/>
<dbReference type="EMBL" id="PCYM01000002">
    <property type="protein sequence ID" value="PIR47715.1"/>
    <property type="molecule type" value="Genomic_DNA"/>
</dbReference>
<evidence type="ECO:0000313" key="3">
    <source>
        <dbReference type="Proteomes" id="UP000230084"/>
    </source>
</evidence>
<evidence type="ECO:0000256" key="1">
    <source>
        <dbReference type="SAM" id="MobiDB-lite"/>
    </source>
</evidence>
<feature type="compositionally biased region" description="Gly residues" evidence="1">
    <location>
        <begin position="1"/>
        <end position="12"/>
    </location>
</feature>
<organism evidence="2 3">
    <name type="scientific">Candidatus Uhrbacteria bacterium CG10_big_fil_rev_8_21_14_0_10_50_16</name>
    <dbReference type="NCBI Taxonomy" id="1975039"/>
    <lineage>
        <taxon>Bacteria</taxon>
        <taxon>Candidatus Uhriibacteriota</taxon>
    </lineage>
</organism>